<name>A0A1C6S983_9ACTN</name>
<reference evidence="1 2" key="1">
    <citation type="submission" date="2016-06" db="EMBL/GenBank/DDBJ databases">
        <authorList>
            <person name="Kjaerup R.B."/>
            <person name="Dalgaard T.S."/>
            <person name="Juul-Madsen H.R."/>
        </authorList>
    </citation>
    <scope>NUCLEOTIDE SEQUENCE [LARGE SCALE GENOMIC DNA]</scope>
    <source>
        <strain evidence="1 2">DSM 43818</strain>
    </source>
</reference>
<dbReference type="Pfam" id="PF19692">
    <property type="entry name" value="DUF6193"/>
    <property type="match status" value="1"/>
</dbReference>
<dbReference type="Proteomes" id="UP000199699">
    <property type="component" value="Unassembled WGS sequence"/>
</dbReference>
<evidence type="ECO:0000313" key="1">
    <source>
        <dbReference type="EMBL" id="SCL26013.1"/>
    </source>
</evidence>
<evidence type="ECO:0000313" key="2">
    <source>
        <dbReference type="Proteomes" id="UP000199699"/>
    </source>
</evidence>
<dbReference type="EMBL" id="FMHT01000003">
    <property type="protein sequence ID" value="SCL26013.1"/>
    <property type="molecule type" value="Genomic_DNA"/>
</dbReference>
<keyword evidence="2" id="KW-1185">Reference proteome</keyword>
<proteinExistence type="predicted"/>
<gene>
    <name evidence="1" type="ORF">GA0070616_3221</name>
</gene>
<dbReference type="InterPro" id="IPR045682">
    <property type="entry name" value="DUF6193"/>
</dbReference>
<protein>
    <submittedName>
        <fullName evidence="1">Uncharacterized protein</fullName>
    </submittedName>
</protein>
<dbReference type="STRING" id="145857.GA0070616_3221"/>
<dbReference type="AlphaFoldDB" id="A0A1C6S983"/>
<sequence>MAGMDGEQPIGAVVEAGWQAVRDDGRVRPDLVRAAYAEPRLRCLFPWTGMGELHFSRCTEHRWTWDIPFIRPAAGGTYAVEGPSRTQTVGPATTAREAVAMVVARLPAGCGRAFVGNSEQLAAHEAATGVLTGTHDPDLQLEPPFSTLAAAERAMEQGQYAAAVDLFASVSVQLCSGIHAPVEEDLGATAHHAHLGRMDALARAGRLDELAALAVTDTHARRRLDRQLHEDGHADGLRARAATGDMTALYFLVQLLRTRGEDGAARQAVADIAPDDDYARQLLHKPRE</sequence>
<accession>A0A1C6S983</accession>
<organism evidence="1 2">
    <name type="scientific">Micromonospora nigra</name>
    <dbReference type="NCBI Taxonomy" id="145857"/>
    <lineage>
        <taxon>Bacteria</taxon>
        <taxon>Bacillati</taxon>
        <taxon>Actinomycetota</taxon>
        <taxon>Actinomycetes</taxon>
        <taxon>Micromonosporales</taxon>
        <taxon>Micromonosporaceae</taxon>
        <taxon>Micromonospora</taxon>
    </lineage>
</organism>